<organism evidence="2 3">
    <name type="scientific">Alkanindiges illinoisensis</name>
    <dbReference type="NCBI Taxonomy" id="197183"/>
    <lineage>
        <taxon>Bacteria</taxon>
        <taxon>Pseudomonadati</taxon>
        <taxon>Pseudomonadota</taxon>
        <taxon>Gammaproteobacteria</taxon>
        <taxon>Moraxellales</taxon>
        <taxon>Moraxellaceae</taxon>
        <taxon>Alkanindiges</taxon>
    </lineage>
</organism>
<reference evidence="2 3" key="1">
    <citation type="submission" date="2019-03" db="EMBL/GenBank/DDBJ databases">
        <title>Alkanindiges illinoisensis: a potential pathogenic isolated from ascites of a gastric cancer patient with abdominal metastasis.</title>
        <authorList>
            <person name="Hu X."/>
            <person name="Yang B."/>
            <person name="Yan X."/>
            <person name="Lin L."/>
            <person name="Zhao H."/>
            <person name="Zhou F."/>
            <person name="Su B."/>
            <person name="Chen J."/>
            <person name="Rui Y."/>
            <person name="Wang Q."/>
            <person name="Zheng L."/>
        </authorList>
    </citation>
    <scope>NUCLEOTIDE SEQUENCE [LARGE SCALE GENOMIC DNA]</scope>
    <source>
        <strain evidence="2 3">NFYY 23406</strain>
    </source>
</reference>
<dbReference type="EMBL" id="SNTY01000048">
    <property type="protein sequence ID" value="TEU24922.1"/>
    <property type="molecule type" value="Genomic_DNA"/>
</dbReference>
<evidence type="ECO:0000313" key="2">
    <source>
        <dbReference type="EMBL" id="TEU24922.1"/>
    </source>
</evidence>
<feature type="signal peptide" evidence="1">
    <location>
        <begin position="1"/>
        <end position="20"/>
    </location>
</feature>
<gene>
    <name evidence="2" type="ORF">E2B99_11055</name>
</gene>
<accession>A0A4Y7XAA3</accession>
<dbReference type="RefSeq" id="WP_134245006.1">
    <property type="nucleotide sequence ID" value="NZ_SNTY01000048.1"/>
</dbReference>
<comment type="caution">
    <text evidence="2">The sequence shown here is derived from an EMBL/GenBank/DDBJ whole genome shotgun (WGS) entry which is preliminary data.</text>
</comment>
<protein>
    <submittedName>
        <fullName evidence="2">Uncharacterized protein</fullName>
    </submittedName>
</protein>
<feature type="chain" id="PRO_5021220728" evidence="1">
    <location>
        <begin position="21"/>
        <end position="170"/>
    </location>
</feature>
<keyword evidence="3" id="KW-1185">Reference proteome</keyword>
<evidence type="ECO:0000256" key="1">
    <source>
        <dbReference type="SAM" id="SignalP"/>
    </source>
</evidence>
<sequence length="170" mass="18003">MKKLIIATLLTAVWAAPAFAEDYISIGGKKVTMADTKASLSKKFGNPKKEVNGDTWHQGGATIVVAGYDQFGLKDVSVYAEKPNHAPILMGSNGYTITLGKDSIANAVTKLQSGCFNVNTGMYGPGENALSFYSRIGAEGEYYAVVEGSGHSETVRGLKCISSDLIGQRS</sequence>
<name>A0A4Y7XAA3_9GAMM</name>
<dbReference type="AlphaFoldDB" id="A0A4Y7XAA3"/>
<keyword evidence="1" id="KW-0732">Signal</keyword>
<dbReference type="Proteomes" id="UP000297834">
    <property type="component" value="Unassembled WGS sequence"/>
</dbReference>
<evidence type="ECO:0000313" key="3">
    <source>
        <dbReference type="Proteomes" id="UP000297834"/>
    </source>
</evidence>
<proteinExistence type="predicted"/>